<organism evidence="1 2">
    <name type="scientific">Melastoma candidum</name>
    <dbReference type="NCBI Taxonomy" id="119954"/>
    <lineage>
        <taxon>Eukaryota</taxon>
        <taxon>Viridiplantae</taxon>
        <taxon>Streptophyta</taxon>
        <taxon>Embryophyta</taxon>
        <taxon>Tracheophyta</taxon>
        <taxon>Spermatophyta</taxon>
        <taxon>Magnoliopsida</taxon>
        <taxon>eudicotyledons</taxon>
        <taxon>Gunneridae</taxon>
        <taxon>Pentapetalae</taxon>
        <taxon>rosids</taxon>
        <taxon>malvids</taxon>
        <taxon>Myrtales</taxon>
        <taxon>Melastomataceae</taxon>
        <taxon>Melastomatoideae</taxon>
        <taxon>Melastomateae</taxon>
        <taxon>Melastoma</taxon>
    </lineage>
</organism>
<dbReference type="EMBL" id="CM042890">
    <property type="protein sequence ID" value="KAI4312188.1"/>
    <property type="molecule type" value="Genomic_DNA"/>
</dbReference>
<evidence type="ECO:0000313" key="2">
    <source>
        <dbReference type="Proteomes" id="UP001057402"/>
    </source>
</evidence>
<evidence type="ECO:0000313" key="1">
    <source>
        <dbReference type="EMBL" id="KAI4312188.1"/>
    </source>
</evidence>
<keyword evidence="2" id="KW-1185">Reference proteome</keyword>
<comment type="caution">
    <text evidence="1">The sequence shown here is derived from an EMBL/GenBank/DDBJ whole genome shotgun (WGS) entry which is preliminary data.</text>
</comment>
<protein>
    <submittedName>
        <fullName evidence="1">Uncharacterized protein</fullName>
    </submittedName>
</protein>
<proteinExistence type="predicted"/>
<dbReference type="Proteomes" id="UP001057402">
    <property type="component" value="Chromosome 11"/>
</dbReference>
<accession>A0ACB9LMI5</accession>
<name>A0ACB9LMI5_9MYRT</name>
<gene>
    <name evidence="1" type="ORF">MLD38_037028</name>
</gene>
<sequence>MDYTFIAAALQNRWNTWNIRGFMILSLCVQVLLAIFAPQRQRTSNRFVIFAVWSAYFLSDWAATFAFGRILNAGCRNLENNEAQVPPDVLAFWAAFLLVHLVKQWPSKGLLI</sequence>
<reference evidence="2" key="1">
    <citation type="journal article" date="2023" name="Front. Plant Sci.">
        <title>Chromosomal-level genome assembly of Melastoma candidum provides insights into trichome evolution.</title>
        <authorList>
            <person name="Zhong Y."/>
            <person name="Wu W."/>
            <person name="Sun C."/>
            <person name="Zou P."/>
            <person name="Liu Y."/>
            <person name="Dai S."/>
            <person name="Zhou R."/>
        </authorList>
    </citation>
    <scope>NUCLEOTIDE SEQUENCE [LARGE SCALE GENOMIC DNA]</scope>
</reference>